<dbReference type="GO" id="GO:0005524">
    <property type="term" value="F:ATP binding"/>
    <property type="evidence" value="ECO:0007669"/>
    <property type="project" value="UniProtKB-KW"/>
</dbReference>
<evidence type="ECO:0000256" key="1">
    <source>
        <dbReference type="ARBA" id="ARBA00000373"/>
    </source>
</evidence>
<organism evidence="8 9">
    <name type="scientific">Roseibium alexandrii</name>
    <dbReference type="NCBI Taxonomy" id="388408"/>
    <lineage>
        <taxon>Bacteria</taxon>
        <taxon>Pseudomonadati</taxon>
        <taxon>Pseudomonadota</taxon>
        <taxon>Alphaproteobacteria</taxon>
        <taxon>Hyphomicrobiales</taxon>
        <taxon>Stappiaceae</taxon>
        <taxon>Roseibium</taxon>
    </lineage>
</organism>
<keyword evidence="4 6" id="KW-0547">Nucleotide-binding</keyword>
<dbReference type="InterPro" id="IPR027417">
    <property type="entry name" value="P-loop_NTPase"/>
</dbReference>
<evidence type="ECO:0000256" key="3">
    <source>
        <dbReference type="ARBA" id="ARBA00022679"/>
    </source>
</evidence>
<keyword evidence="9" id="KW-1185">Reference proteome</keyword>
<evidence type="ECO:0000256" key="6">
    <source>
        <dbReference type="HAMAP-Rule" id="MF_00836"/>
    </source>
</evidence>
<dbReference type="Pfam" id="PF13238">
    <property type="entry name" value="AAA_18"/>
    <property type="match status" value="1"/>
</dbReference>
<dbReference type="Gene3D" id="3.40.50.300">
    <property type="entry name" value="P-loop containing nucleotide triphosphate hydrolases"/>
    <property type="match status" value="1"/>
</dbReference>
<dbReference type="GO" id="GO:0019634">
    <property type="term" value="P:organic phosphonate metabolic process"/>
    <property type="evidence" value="ECO:0007669"/>
    <property type="project" value="UniProtKB-UniRule"/>
</dbReference>
<comment type="catalytic activity">
    <reaction evidence="1 6">
        <text>alpha-D-ribose 1,5-bisphosphate + ATP = 5-phospho-alpha-D-ribose 1-diphosphate + ADP</text>
        <dbReference type="Rhea" id="RHEA:20109"/>
        <dbReference type="ChEBI" id="CHEBI:30616"/>
        <dbReference type="ChEBI" id="CHEBI:58017"/>
        <dbReference type="ChEBI" id="CHEBI:68688"/>
        <dbReference type="ChEBI" id="CHEBI:456216"/>
        <dbReference type="EC" id="2.7.4.23"/>
    </reaction>
</comment>
<dbReference type="PROSITE" id="PS50052">
    <property type="entry name" value="GUANYLATE_KINASE_2"/>
    <property type="match status" value="1"/>
</dbReference>
<dbReference type="UniPathway" id="UPA00087">
    <property type="reaction ID" value="UER00175"/>
</dbReference>
<evidence type="ECO:0000256" key="4">
    <source>
        <dbReference type="ARBA" id="ARBA00022741"/>
    </source>
</evidence>
<dbReference type="InterPro" id="IPR008145">
    <property type="entry name" value="GK/Ca_channel_bsu"/>
</dbReference>
<evidence type="ECO:0000313" key="9">
    <source>
        <dbReference type="Proteomes" id="UP000053235"/>
    </source>
</evidence>
<reference evidence="9" key="1">
    <citation type="submission" date="2015-07" db="EMBL/GenBank/DDBJ databases">
        <authorList>
            <person name="Rodrigo-Torres Lidia"/>
            <person name="Arahal R.David."/>
        </authorList>
    </citation>
    <scope>NUCLEOTIDE SEQUENCE [LARGE SCALE GENOMIC DNA]</scope>
    <source>
        <strain evidence="9">CECT 5112</strain>
    </source>
</reference>
<evidence type="ECO:0000313" key="8">
    <source>
        <dbReference type="EMBL" id="CTQ69607.1"/>
    </source>
</evidence>
<comment type="pathway">
    <text evidence="2 6">Metabolic intermediate biosynthesis; 5-phospho-alpha-D-ribose 1-diphosphate biosynthesis; 5-phospho-alpha-D-ribose 1-diphosphate from D-ribose 5-phosphate (route II): step 3/3.</text>
</comment>
<dbReference type="InterPro" id="IPR012699">
    <property type="entry name" value="PhnN"/>
</dbReference>
<sequence>MCRLCAVSGAKAAVLPDARMHAQDKVGPGRMILVVGPSGAGKDTLMAALKDRVKDNDSVVFARRAVTRDADASSEDHDTLSRSDFETLVSAGNVALSWEAHGLGYVVPQSYDRAIRDGKTVIANGSRKVLKEASEKYETAIVLLITAPVEILAERLAARGRETGEDIEARLKRADLEPDNVDNLVRIENTGTPEEGVADMLRALGL</sequence>
<dbReference type="GO" id="GO:0005829">
    <property type="term" value="C:cytosol"/>
    <property type="evidence" value="ECO:0007669"/>
    <property type="project" value="TreeGrafter"/>
</dbReference>
<dbReference type="GO" id="GO:0006015">
    <property type="term" value="P:5-phosphoribose 1-diphosphate biosynthetic process"/>
    <property type="evidence" value="ECO:0007669"/>
    <property type="project" value="UniProtKB-UniRule"/>
</dbReference>
<keyword evidence="3 6" id="KW-0808">Transferase</keyword>
<dbReference type="PANTHER" id="PTHR23117:SF8">
    <property type="entry name" value="RIBOSE 1,5-BISPHOSPHATE PHOSPHOKINASE PHNN"/>
    <property type="match status" value="1"/>
</dbReference>
<evidence type="ECO:0000259" key="7">
    <source>
        <dbReference type="PROSITE" id="PS50052"/>
    </source>
</evidence>
<dbReference type="HAMAP" id="MF_00836">
    <property type="entry name" value="PhnN"/>
    <property type="match status" value="1"/>
</dbReference>
<keyword evidence="5 6" id="KW-0067">ATP-binding</keyword>
<feature type="binding site" evidence="6">
    <location>
        <begin position="36"/>
        <end position="43"/>
    </location>
    <ligand>
        <name>ATP</name>
        <dbReference type="ChEBI" id="CHEBI:30616"/>
    </ligand>
</feature>
<keyword evidence="8" id="KW-0418">Kinase</keyword>
<evidence type="ECO:0000256" key="2">
    <source>
        <dbReference type="ARBA" id="ARBA00005069"/>
    </source>
</evidence>
<comment type="similarity">
    <text evidence="6">Belongs to the ribose 1,5-bisphosphokinase family.</text>
</comment>
<dbReference type="STRING" id="388408.LAX5112_02181"/>
<name>A0A0M7A4R4_9HYPH</name>
<accession>A0A0M7A4R4</accession>
<dbReference type="NCBIfam" id="TIGR02322">
    <property type="entry name" value="phosphon_PhnN"/>
    <property type="match status" value="1"/>
</dbReference>
<dbReference type="AlphaFoldDB" id="A0A0M7A4R4"/>
<dbReference type="SMART" id="SM00072">
    <property type="entry name" value="GuKc"/>
    <property type="match status" value="1"/>
</dbReference>
<dbReference type="InterPro" id="IPR008144">
    <property type="entry name" value="Guanylate_kin-like_dom"/>
</dbReference>
<dbReference type="GO" id="GO:0033863">
    <property type="term" value="F:ribose 1,5-bisphosphate phosphokinase activity"/>
    <property type="evidence" value="ECO:0007669"/>
    <property type="project" value="UniProtKB-UniRule"/>
</dbReference>
<dbReference type="Proteomes" id="UP000053235">
    <property type="component" value="Unassembled WGS sequence"/>
</dbReference>
<dbReference type="EC" id="2.7.4.23" evidence="6"/>
<evidence type="ECO:0000256" key="5">
    <source>
        <dbReference type="ARBA" id="ARBA00022840"/>
    </source>
</evidence>
<dbReference type="SUPFAM" id="SSF52540">
    <property type="entry name" value="P-loop containing nucleoside triphosphate hydrolases"/>
    <property type="match status" value="1"/>
</dbReference>
<feature type="domain" description="Guanylate kinase-like" evidence="7">
    <location>
        <begin position="29"/>
        <end position="205"/>
    </location>
</feature>
<dbReference type="PANTHER" id="PTHR23117">
    <property type="entry name" value="GUANYLATE KINASE-RELATED"/>
    <property type="match status" value="1"/>
</dbReference>
<protein>
    <recommendedName>
        <fullName evidence="6">Ribose 1,5-bisphosphate phosphokinase PhnN</fullName>
        <ecNumber evidence="6">2.7.4.23</ecNumber>
    </recommendedName>
    <alternativeName>
        <fullName evidence="6">Ribose 1,5-bisphosphokinase</fullName>
    </alternativeName>
</protein>
<dbReference type="EMBL" id="CXWD01000007">
    <property type="protein sequence ID" value="CTQ69607.1"/>
    <property type="molecule type" value="Genomic_DNA"/>
</dbReference>
<comment type="function">
    <text evidence="6">Catalyzes the phosphorylation of ribose 1,5-bisphosphate to 5-phospho-D-ribosyl alpha-1-diphosphate (PRPP).</text>
</comment>
<proteinExistence type="inferred from homology"/>
<gene>
    <name evidence="6 8" type="primary">phnN</name>
    <name evidence="8" type="ORF">LAX5112_02181</name>
</gene>